<dbReference type="InterPro" id="IPR036388">
    <property type="entry name" value="WH-like_DNA-bd_sf"/>
</dbReference>
<dbReference type="SUPFAM" id="SSF46785">
    <property type="entry name" value="Winged helix' DNA-binding domain"/>
    <property type="match status" value="1"/>
</dbReference>
<dbReference type="CDD" id="cd05466">
    <property type="entry name" value="PBP2_LTTR_substrate"/>
    <property type="match status" value="1"/>
</dbReference>
<keyword evidence="7" id="KW-1185">Reference proteome</keyword>
<dbReference type="EMBL" id="SKFG01000012">
    <property type="protein sequence ID" value="TCZ76648.1"/>
    <property type="molecule type" value="Genomic_DNA"/>
</dbReference>
<dbReference type="PROSITE" id="PS50931">
    <property type="entry name" value="HTH_LYSR"/>
    <property type="match status" value="1"/>
</dbReference>
<dbReference type="SUPFAM" id="SSF53850">
    <property type="entry name" value="Periplasmic binding protein-like II"/>
    <property type="match status" value="1"/>
</dbReference>
<keyword evidence="3" id="KW-0238">DNA-binding</keyword>
<comment type="caution">
    <text evidence="6">The sequence shown here is derived from an EMBL/GenBank/DDBJ whole genome shotgun (WGS) entry which is preliminary data.</text>
</comment>
<dbReference type="Gene3D" id="1.10.10.10">
    <property type="entry name" value="Winged helix-like DNA-binding domain superfamily/Winged helix DNA-binding domain"/>
    <property type="match status" value="1"/>
</dbReference>
<dbReference type="GO" id="GO:0003677">
    <property type="term" value="F:DNA binding"/>
    <property type="evidence" value="ECO:0007669"/>
    <property type="project" value="UniProtKB-KW"/>
</dbReference>
<dbReference type="OrthoDB" id="9803735at2"/>
<dbReference type="GO" id="GO:0005829">
    <property type="term" value="C:cytosol"/>
    <property type="evidence" value="ECO:0007669"/>
    <property type="project" value="TreeGrafter"/>
</dbReference>
<protein>
    <submittedName>
        <fullName evidence="6">LysR family transcriptional regulator</fullName>
    </submittedName>
</protein>
<feature type="domain" description="HTH lysR-type" evidence="5">
    <location>
        <begin position="1"/>
        <end position="58"/>
    </location>
</feature>
<name>A0A4R4EEZ5_9BACL</name>
<dbReference type="PRINTS" id="PR00039">
    <property type="entry name" value="HTHLYSR"/>
</dbReference>
<dbReference type="Pfam" id="PF03466">
    <property type="entry name" value="LysR_substrate"/>
    <property type="match status" value="1"/>
</dbReference>
<dbReference type="RefSeq" id="WP_132418621.1">
    <property type="nucleotide sequence ID" value="NZ_SKFG01000012.1"/>
</dbReference>
<dbReference type="InterPro" id="IPR050950">
    <property type="entry name" value="HTH-type_LysR_regulators"/>
</dbReference>
<evidence type="ECO:0000256" key="3">
    <source>
        <dbReference type="ARBA" id="ARBA00023125"/>
    </source>
</evidence>
<evidence type="ECO:0000256" key="4">
    <source>
        <dbReference type="ARBA" id="ARBA00023163"/>
    </source>
</evidence>
<dbReference type="InterPro" id="IPR036390">
    <property type="entry name" value="WH_DNA-bd_sf"/>
</dbReference>
<evidence type="ECO:0000256" key="2">
    <source>
        <dbReference type="ARBA" id="ARBA00023015"/>
    </source>
</evidence>
<dbReference type="Gene3D" id="3.40.190.290">
    <property type="match status" value="1"/>
</dbReference>
<dbReference type="Pfam" id="PF00126">
    <property type="entry name" value="HTH_1"/>
    <property type="match status" value="1"/>
</dbReference>
<dbReference type="AlphaFoldDB" id="A0A4R4EEZ5"/>
<gene>
    <name evidence="6" type="ORF">E0485_13750</name>
</gene>
<evidence type="ECO:0000313" key="7">
    <source>
        <dbReference type="Proteomes" id="UP000295418"/>
    </source>
</evidence>
<reference evidence="6 7" key="1">
    <citation type="submission" date="2019-03" db="EMBL/GenBank/DDBJ databases">
        <authorList>
            <person name="Kim M.K.M."/>
        </authorList>
    </citation>
    <scope>NUCLEOTIDE SEQUENCE [LARGE SCALE GENOMIC DNA]</scope>
    <source>
        <strain evidence="6 7">18JY21-1</strain>
    </source>
</reference>
<dbReference type="PANTHER" id="PTHR30419">
    <property type="entry name" value="HTH-TYPE TRANSCRIPTIONAL REGULATOR YBHD"/>
    <property type="match status" value="1"/>
</dbReference>
<dbReference type="GO" id="GO:0003700">
    <property type="term" value="F:DNA-binding transcription factor activity"/>
    <property type="evidence" value="ECO:0007669"/>
    <property type="project" value="InterPro"/>
</dbReference>
<sequence length="302" mass="34103">MQLEQLAFVVEVSKTGSLTAAAQNMHVTLSAVSQSISNLEEELGVTLFIRSRMGATPTPEGRPLIRKAYQIIELSNELREEASGYTNKQVGHLRLAAFPGPLHLAMDAILDFKQNYPYIQLDITEKGIDQIIEDVRQGKIDIGLITLSEYDNPKQAGLKFGQLLEGKMVLAVNRQSPLALYESITLDELKREPLIIYNEEHLKWFMDKHQESFDLSNVLFYTNNTSAIMKAIRDGMASTIGLNLSFINEPAINNGDIVLVELELPDPYSIYLGWVRSEGRHLPKATELFIKKLKHRLSEYEK</sequence>
<dbReference type="FunFam" id="1.10.10.10:FF:000001">
    <property type="entry name" value="LysR family transcriptional regulator"/>
    <property type="match status" value="1"/>
</dbReference>
<dbReference type="InterPro" id="IPR000847">
    <property type="entry name" value="LysR_HTH_N"/>
</dbReference>
<keyword evidence="4" id="KW-0804">Transcription</keyword>
<dbReference type="Proteomes" id="UP000295418">
    <property type="component" value="Unassembled WGS sequence"/>
</dbReference>
<organism evidence="6 7">
    <name type="scientific">Paenibacillus albiflavus</name>
    <dbReference type="NCBI Taxonomy" id="2545760"/>
    <lineage>
        <taxon>Bacteria</taxon>
        <taxon>Bacillati</taxon>
        <taxon>Bacillota</taxon>
        <taxon>Bacilli</taxon>
        <taxon>Bacillales</taxon>
        <taxon>Paenibacillaceae</taxon>
        <taxon>Paenibacillus</taxon>
    </lineage>
</organism>
<comment type="similarity">
    <text evidence="1">Belongs to the LysR transcriptional regulatory family.</text>
</comment>
<accession>A0A4R4EEZ5</accession>
<dbReference type="InterPro" id="IPR005119">
    <property type="entry name" value="LysR_subst-bd"/>
</dbReference>
<proteinExistence type="inferred from homology"/>
<evidence type="ECO:0000259" key="5">
    <source>
        <dbReference type="PROSITE" id="PS50931"/>
    </source>
</evidence>
<evidence type="ECO:0000313" key="6">
    <source>
        <dbReference type="EMBL" id="TCZ76648.1"/>
    </source>
</evidence>
<dbReference type="PANTHER" id="PTHR30419:SF8">
    <property type="entry name" value="NITROGEN ASSIMILATION TRANSCRIPTIONAL ACTIVATOR-RELATED"/>
    <property type="match status" value="1"/>
</dbReference>
<evidence type="ECO:0000256" key="1">
    <source>
        <dbReference type="ARBA" id="ARBA00009437"/>
    </source>
</evidence>
<keyword evidence="2" id="KW-0805">Transcription regulation</keyword>